<keyword evidence="5 10" id="KW-0658">Purine biosynthesis</keyword>
<dbReference type="Pfam" id="PF02142">
    <property type="entry name" value="MGS"/>
    <property type="match status" value="1"/>
</dbReference>
<evidence type="ECO:0000256" key="5">
    <source>
        <dbReference type="ARBA" id="ARBA00022755"/>
    </source>
</evidence>
<dbReference type="SUPFAM" id="SSF52335">
    <property type="entry name" value="Methylglyoxal synthase-like"/>
    <property type="match status" value="1"/>
</dbReference>
<dbReference type="PIRSF" id="PIRSF000414">
    <property type="entry name" value="AICARFT_IMPCHas"/>
    <property type="match status" value="1"/>
</dbReference>
<protein>
    <recommendedName>
        <fullName evidence="10">Bifunctional purine biosynthesis protein PurH</fullName>
    </recommendedName>
    <domain>
        <recommendedName>
            <fullName evidence="10">Phosphoribosylaminoimidazolecarboxamide formyltransferase</fullName>
            <ecNumber evidence="10">2.1.2.3</ecNumber>
        </recommendedName>
        <alternativeName>
            <fullName evidence="10">AICAR transformylase</fullName>
        </alternativeName>
    </domain>
    <domain>
        <recommendedName>
            <fullName evidence="10">IMP cyclohydrolase</fullName>
            <ecNumber evidence="10">3.5.4.10</ecNumber>
        </recommendedName>
        <alternativeName>
            <fullName evidence="10">ATIC</fullName>
        </alternativeName>
        <alternativeName>
            <fullName evidence="10">IMP synthase</fullName>
        </alternativeName>
        <alternativeName>
            <fullName evidence="10">Inosinicase</fullName>
        </alternativeName>
    </domain>
</protein>
<dbReference type="GO" id="GO:0006189">
    <property type="term" value="P:'de novo' IMP biosynthetic process"/>
    <property type="evidence" value="ECO:0007669"/>
    <property type="project" value="UniProtKB-UniRule"/>
</dbReference>
<organism evidence="12 13">
    <name type="scientific">Bythopirellula goksoeyrii</name>
    <dbReference type="NCBI Taxonomy" id="1400387"/>
    <lineage>
        <taxon>Bacteria</taxon>
        <taxon>Pseudomonadati</taxon>
        <taxon>Planctomycetota</taxon>
        <taxon>Planctomycetia</taxon>
        <taxon>Pirellulales</taxon>
        <taxon>Lacipirellulaceae</taxon>
        <taxon>Bythopirellula</taxon>
    </lineage>
</organism>
<dbReference type="InterPro" id="IPR036914">
    <property type="entry name" value="MGS-like_dom_sf"/>
</dbReference>
<evidence type="ECO:0000256" key="8">
    <source>
        <dbReference type="ARBA" id="ARBA00050488"/>
    </source>
</evidence>
<dbReference type="Pfam" id="PF01808">
    <property type="entry name" value="AICARFT_IMPCHas"/>
    <property type="match status" value="1"/>
</dbReference>
<comment type="catalytic activity">
    <reaction evidence="9 10">
        <text>IMP + H2O = 5-formamido-1-(5-phospho-D-ribosyl)imidazole-4-carboxamide</text>
        <dbReference type="Rhea" id="RHEA:18445"/>
        <dbReference type="ChEBI" id="CHEBI:15377"/>
        <dbReference type="ChEBI" id="CHEBI:58053"/>
        <dbReference type="ChEBI" id="CHEBI:58467"/>
        <dbReference type="EC" id="3.5.4.10"/>
    </reaction>
</comment>
<dbReference type="OrthoDB" id="9802065at2"/>
<evidence type="ECO:0000256" key="1">
    <source>
        <dbReference type="ARBA" id="ARBA00004844"/>
    </source>
</evidence>
<evidence type="ECO:0000256" key="7">
    <source>
        <dbReference type="ARBA" id="ARBA00023268"/>
    </source>
</evidence>
<keyword evidence="7 10" id="KW-0511">Multifunctional enzyme</keyword>
<evidence type="ECO:0000313" key="12">
    <source>
        <dbReference type="EMBL" id="QEG33687.1"/>
    </source>
</evidence>
<comment type="catalytic activity">
    <reaction evidence="8 10">
        <text>(6R)-10-formyltetrahydrofolate + 5-amino-1-(5-phospho-beta-D-ribosyl)imidazole-4-carboxamide = 5-formamido-1-(5-phospho-D-ribosyl)imidazole-4-carboxamide + (6S)-5,6,7,8-tetrahydrofolate</text>
        <dbReference type="Rhea" id="RHEA:22192"/>
        <dbReference type="ChEBI" id="CHEBI:57453"/>
        <dbReference type="ChEBI" id="CHEBI:58467"/>
        <dbReference type="ChEBI" id="CHEBI:58475"/>
        <dbReference type="ChEBI" id="CHEBI:195366"/>
        <dbReference type="EC" id="2.1.2.3"/>
    </reaction>
</comment>
<sequence>MPLSPPIKRALVSVSDKRGLSDFVSALVALDIEIFSTGGTRKHLESAGIPVRDVAEYTGFPEMMDGRVKTLHPKVHGGLLCRHDNPSDMAALAEHGISSFELVVVNLYPFAETIAREGVTIAEAIEQIDIGGPSMVRSAAKNHAFVTLATNPEQYDTILAEIRADGATTLETRRQLAVAAFAQTAEYDTTIAQYFAKINSTTDDAEYSPMVQLSLRQRDTLRYGENPHQSAALYAFPSASPESLVNAEQLNGKELSYNNLLDLDAALAIARSLPTPGVAVLKHNNPCGAATADTLAEAVSKAWDGDPLSAFGSVLGVNVPVDGPMAEFLAEPGKFVEAIIAPDFTAEALQVLTTKPKWKANVRLLKTGQFPEGNGAHVFRQIDGGMLCQTADDLPDDSSSWKVVTEAQPSEKLQADLAFAWAVCRFVKSNAIVLAKDKSLLGAGAGQMSRVDSVEIAIRKAGDRSQGSVLASDAFFPFEDSIEQAAAAGIAAIIQPGGSRRDAEVIAACNELGLPMIFTGIRHFRH</sequence>
<evidence type="ECO:0000256" key="10">
    <source>
        <dbReference type="HAMAP-Rule" id="MF_00139"/>
    </source>
</evidence>
<dbReference type="FunFam" id="3.40.140.20:FF:000001">
    <property type="entry name" value="Bifunctional purine biosynthesis protein PurH"/>
    <property type="match status" value="1"/>
</dbReference>
<dbReference type="InterPro" id="IPR024051">
    <property type="entry name" value="AICAR_Tfase_dup_dom_sf"/>
</dbReference>
<dbReference type="GO" id="GO:0003937">
    <property type="term" value="F:IMP cyclohydrolase activity"/>
    <property type="evidence" value="ECO:0007669"/>
    <property type="project" value="UniProtKB-UniRule"/>
</dbReference>
<dbReference type="EC" id="2.1.2.3" evidence="10"/>
<keyword evidence="4 10" id="KW-0808">Transferase</keyword>
<dbReference type="FunFam" id="3.40.50.1380:FF:000001">
    <property type="entry name" value="Bifunctional purine biosynthesis protein PurH"/>
    <property type="match status" value="1"/>
</dbReference>
<dbReference type="SMART" id="SM00798">
    <property type="entry name" value="AICARFT_IMPCHas"/>
    <property type="match status" value="1"/>
</dbReference>
<comment type="pathway">
    <text evidence="1 10">Purine metabolism; IMP biosynthesis via de novo pathway; IMP from 5-formamido-1-(5-phospho-D-ribosyl)imidazole-4-carboxamide: step 1/1.</text>
</comment>
<dbReference type="PANTHER" id="PTHR11692">
    <property type="entry name" value="BIFUNCTIONAL PURINE BIOSYNTHESIS PROTEIN PURH"/>
    <property type="match status" value="1"/>
</dbReference>
<comment type="pathway">
    <text evidence="2 10">Purine metabolism; IMP biosynthesis via de novo pathway; 5-formamido-1-(5-phospho-D-ribosyl)imidazole-4-carboxamide from 5-amino-1-(5-phospho-D-ribosyl)imidazole-4-carboxamide (10-formyl THF route): step 1/1.</text>
</comment>
<evidence type="ECO:0000313" key="13">
    <source>
        <dbReference type="Proteomes" id="UP000323917"/>
    </source>
</evidence>
<name>A0A5B9Q3X4_9BACT</name>
<dbReference type="NCBIfam" id="TIGR00355">
    <property type="entry name" value="purH"/>
    <property type="match status" value="1"/>
</dbReference>
<comment type="domain">
    <text evidence="10">The IMP cyclohydrolase activity resides in the N-terminal region.</text>
</comment>
<dbReference type="GO" id="GO:0005829">
    <property type="term" value="C:cytosol"/>
    <property type="evidence" value="ECO:0007669"/>
    <property type="project" value="TreeGrafter"/>
</dbReference>
<accession>A0A5B9Q3X4</accession>
<dbReference type="CDD" id="cd01421">
    <property type="entry name" value="IMPCH"/>
    <property type="match status" value="1"/>
</dbReference>
<dbReference type="HAMAP" id="MF_00139">
    <property type="entry name" value="PurH"/>
    <property type="match status" value="1"/>
</dbReference>
<dbReference type="InterPro" id="IPR002695">
    <property type="entry name" value="PurH-like"/>
</dbReference>
<feature type="domain" description="MGS-like" evidence="11">
    <location>
        <begin position="1"/>
        <end position="150"/>
    </location>
</feature>
<gene>
    <name evidence="10 12" type="primary">purH</name>
    <name evidence="12" type="ORF">Pr1d_09510</name>
</gene>
<keyword evidence="6 10" id="KW-0378">Hydrolase</keyword>
<dbReference type="Gene3D" id="3.40.50.1380">
    <property type="entry name" value="Methylglyoxal synthase-like domain"/>
    <property type="match status" value="1"/>
</dbReference>
<dbReference type="InterPro" id="IPR011607">
    <property type="entry name" value="MGS-like_dom"/>
</dbReference>
<dbReference type="GO" id="GO:0004643">
    <property type="term" value="F:phosphoribosylaminoimidazolecarboxamide formyltransferase activity"/>
    <property type="evidence" value="ECO:0007669"/>
    <property type="project" value="UniProtKB-UniRule"/>
</dbReference>
<proteinExistence type="inferred from homology"/>
<dbReference type="SUPFAM" id="SSF53927">
    <property type="entry name" value="Cytidine deaminase-like"/>
    <property type="match status" value="1"/>
</dbReference>
<dbReference type="Gene3D" id="3.40.140.20">
    <property type="match status" value="2"/>
</dbReference>
<dbReference type="NCBIfam" id="NF002049">
    <property type="entry name" value="PRK00881.1"/>
    <property type="match status" value="1"/>
</dbReference>
<reference evidence="12 13" key="1">
    <citation type="submission" date="2019-08" db="EMBL/GenBank/DDBJ databases">
        <title>Deep-cultivation of Planctomycetes and their phenomic and genomic characterization uncovers novel biology.</title>
        <authorList>
            <person name="Wiegand S."/>
            <person name="Jogler M."/>
            <person name="Boedeker C."/>
            <person name="Pinto D."/>
            <person name="Vollmers J."/>
            <person name="Rivas-Marin E."/>
            <person name="Kohn T."/>
            <person name="Peeters S.H."/>
            <person name="Heuer A."/>
            <person name="Rast P."/>
            <person name="Oberbeckmann S."/>
            <person name="Bunk B."/>
            <person name="Jeske O."/>
            <person name="Meyerdierks A."/>
            <person name="Storesund J.E."/>
            <person name="Kallscheuer N."/>
            <person name="Luecker S."/>
            <person name="Lage O.M."/>
            <person name="Pohl T."/>
            <person name="Merkel B.J."/>
            <person name="Hornburger P."/>
            <person name="Mueller R.-W."/>
            <person name="Bruemmer F."/>
            <person name="Labrenz M."/>
            <person name="Spormann A.M."/>
            <person name="Op den Camp H."/>
            <person name="Overmann J."/>
            <person name="Amann R."/>
            <person name="Jetten M.S.M."/>
            <person name="Mascher T."/>
            <person name="Medema M.H."/>
            <person name="Devos D.P."/>
            <person name="Kaster A.-K."/>
            <person name="Ovreas L."/>
            <person name="Rohde M."/>
            <person name="Galperin M.Y."/>
            <person name="Jogler C."/>
        </authorList>
    </citation>
    <scope>NUCLEOTIDE SEQUENCE [LARGE SCALE GENOMIC DNA]</scope>
    <source>
        <strain evidence="12 13">Pr1d</strain>
    </source>
</reference>
<dbReference type="KEGG" id="bgok:Pr1d_09510"/>
<evidence type="ECO:0000256" key="9">
    <source>
        <dbReference type="ARBA" id="ARBA00050687"/>
    </source>
</evidence>
<dbReference type="RefSeq" id="WP_148072419.1">
    <property type="nucleotide sequence ID" value="NZ_CP042913.1"/>
</dbReference>
<keyword evidence="13" id="KW-1185">Reference proteome</keyword>
<dbReference type="EC" id="3.5.4.10" evidence="10"/>
<dbReference type="SMART" id="SM00851">
    <property type="entry name" value="MGS"/>
    <property type="match status" value="1"/>
</dbReference>
<evidence type="ECO:0000256" key="2">
    <source>
        <dbReference type="ARBA" id="ARBA00004954"/>
    </source>
</evidence>
<comment type="similarity">
    <text evidence="3 10">Belongs to the PurH family.</text>
</comment>
<evidence type="ECO:0000256" key="3">
    <source>
        <dbReference type="ARBA" id="ARBA00007667"/>
    </source>
</evidence>
<dbReference type="PROSITE" id="PS51855">
    <property type="entry name" value="MGS"/>
    <property type="match status" value="1"/>
</dbReference>
<evidence type="ECO:0000256" key="6">
    <source>
        <dbReference type="ARBA" id="ARBA00022801"/>
    </source>
</evidence>
<dbReference type="InterPro" id="IPR016193">
    <property type="entry name" value="Cytidine_deaminase-like"/>
</dbReference>
<dbReference type="UniPathway" id="UPA00074">
    <property type="reaction ID" value="UER00133"/>
</dbReference>
<evidence type="ECO:0000259" key="11">
    <source>
        <dbReference type="PROSITE" id="PS51855"/>
    </source>
</evidence>
<dbReference type="AlphaFoldDB" id="A0A5B9Q3X4"/>
<dbReference type="PANTHER" id="PTHR11692:SF0">
    <property type="entry name" value="BIFUNCTIONAL PURINE BIOSYNTHESIS PROTEIN ATIC"/>
    <property type="match status" value="1"/>
</dbReference>
<dbReference type="Proteomes" id="UP000323917">
    <property type="component" value="Chromosome"/>
</dbReference>
<evidence type="ECO:0000256" key="4">
    <source>
        <dbReference type="ARBA" id="ARBA00022679"/>
    </source>
</evidence>
<dbReference type="EMBL" id="CP042913">
    <property type="protein sequence ID" value="QEG33687.1"/>
    <property type="molecule type" value="Genomic_DNA"/>
</dbReference>